<proteinExistence type="predicted"/>
<protein>
    <submittedName>
        <fullName evidence="2">Uncharacterized protein</fullName>
    </submittedName>
</protein>
<name>A0A518BYS2_9BACT</name>
<dbReference type="Gene3D" id="3.20.20.80">
    <property type="entry name" value="Glycosidases"/>
    <property type="match status" value="1"/>
</dbReference>
<dbReference type="EMBL" id="CP036280">
    <property type="protein sequence ID" value="QDU72123.1"/>
    <property type="molecule type" value="Genomic_DNA"/>
</dbReference>
<dbReference type="AlphaFoldDB" id="A0A518BYS2"/>
<feature type="signal peptide" evidence="1">
    <location>
        <begin position="1"/>
        <end position="23"/>
    </location>
</feature>
<evidence type="ECO:0000256" key="1">
    <source>
        <dbReference type="SAM" id="SignalP"/>
    </source>
</evidence>
<feature type="chain" id="PRO_5021696745" evidence="1">
    <location>
        <begin position="24"/>
        <end position="525"/>
    </location>
</feature>
<keyword evidence="1" id="KW-0732">Signal</keyword>
<dbReference type="RefSeq" id="WP_145446302.1">
    <property type="nucleotide sequence ID" value="NZ_CP036280.1"/>
</dbReference>
<reference evidence="2 3" key="1">
    <citation type="submission" date="2019-02" db="EMBL/GenBank/DDBJ databases">
        <title>Deep-cultivation of Planctomycetes and their phenomic and genomic characterization uncovers novel biology.</title>
        <authorList>
            <person name="Wiegand S."/>
            <person name="Jogler M."/>
            <person name="Boedeker C."/>
            <person name="Pinto D."/>
            <person name="Vollmers J."/>
            <person name="Rivas-Marin E."/>
            <person name="Kohn T."/>
            <person name="Peeters S.H."/>
            <person name="Heuer A."/>
            <person name="Rast P."/>
            <person name="Oberbeckmann S."/>
            <person name="Bunk B."/>
            <person name="Jeske O."/>
            <person name="Meyerdierks A."/>
            <person name="Storesund J.E."/>
            <person name="Kallscheuer N."/>
            <person name="Luecker S."/>
            <person name="Lage O.M."/>
            <person name="Pohl T."/>
            <person name="Merkel B.J."/>
            <person name="Hornburger P."/>
            <person name="Mueller R.-W."/>
            <person name="Bruemmer F."/>
            <person name="Labrenz M."/>
            <person name="Spormann A.M."/>
            <person name="Op den Camp H."/>
            <person name="Overmann J."/>
            <person name="Amann R."/>
            <person name="Jetten M.S.M."/>
            <person name="Mascher T."/>
            <person name="Medema M.H."/>
            <person name="Devos D.P."/>
            <person name="Kaster A.-K."/>
            <person name="Ovreas L."/>
            <person name="Rohde M."/>
            <person name="Galperin M.Y."/>
            <person name="Jogler C."/>
        </authorList>
    </citation>
    <scope>NUCLEOTIDE SEQUENCE [LARGE SCALE GENOMIC DNA]</scope>
    <source>
        <strain evidence="2 3">Pan265</strain>
    </source>
</reference>
<gene>
    <name evidence="2" type="ORF">Pan265_19850</name>
</gene>
<dbReference type="OrthoDB" id="240818at2"/>
<dbReference type="InterPro" id="IPR017853">
    <property type="entry name" value="GH"/>
</dbReference>
<evidence type="ECO:0000313" key="3">
    <source>
        <dbReference type="Proteomes" id="UP000320386"/>
    </source>
</evidence>
<organism evidence="2 3">
    <name type="scientific">Mucisphaera calidilacus</name>
    <dbReference type="NCBI Taxonomy" id="2527982"/>
    <lineage>
        <taxon>Bacteria</taxon>
        <taxon>Pseudomonadati</taxon>
        <taxon>Planctomycetota</taxon>
        <taxon>Phycisphaerae</taxon>
        <taxon>Phycisphaerales</taxon>
        <taxon>Phycisphaeraceae</taxon>
        <taxon>Mucisphaera</taxon>
    </lineage>
</organism>
<accession>A0A518BYS2</accession>
<evidence type="ECO:0000313" key="2">
    <source>
        <dbReference type="EMBL" id="QDU72123.1"/>
    </source>
</evidence>
<dbReference type="Proteomes" id="UP000320386">
    <property type="component" value="Chromosome"/>
</dbReference>
<keyword evidence="3" id="KW-1185">Reference proteome</keyword>
<dbReference type="KEGG" id="mcad:Pan265_19850"/>
<dbReference type="SUPFAM" id="SSF51445">
    <property type="entry name" value="(Trans)glycosidases"/>
    <property type="match status" value="1"/>
</dbReference>
<sequence length="525" mass="58390" precursor="true">MRHRQASLLLVLLVLLVPACVHRSSSETRVLVGEGAPMNPGVFAANNTVCTVENLPANEAFRSLVRGLGITSMRYPGGSTASFWDWETARYVPVPEITRIWAADGGNWMLQLVGPVAKLPQGLLGPAHFADFTAATGMAAQWVPNLTTRADTQLAMFRMLKDRGVDVKYVEMDNETYFWSNEFGIDAESGRRYSDRVVALAPRLRALYPDVEIGIVVREDDYFVAHDSKEQEKSGDARFEHWNEHVLADRMDEHVDAIILHHYVMQQSRLDPYETDEARGAAFLAFPQVTLERAARLIEERYGGLPMWITEYNVIGYYRPGESVSDRWMDATKDTPWSAFYQASYWLTGLSRPDAVGILNHHSISNMDLGWGLGRHISETEADLSCVGQLFAHLAHLAKEHETMHPLVFEGGGDLGISIEDVERVSALYGAAMGRGDGRTLVIMNRGVDPVSVRVEGLKAATVTTYFAEEAIEPTARVRLDHPELSVWEQGPMTPERKTVASGWLGSSAVVELPGWSLSIVEMDD</sequence>